<dbReference type="NCBIfam" id="TIGR01509">
    <property type="entry name" value="HAD-SF-IA-v3"/>
    <property type="match status" value="1"/>
</dbReference>
<dbReference type="CDD" id="cd07505">
    <property type="entry name" value="HAD_BPGM-like"/>
    <property type="match status" value="1"/>
</dbReference>
<dbReference type="InterPro" id="IPR023214">
    <property type="entry name" value="HAD_sf"/>
</dbReference>
<sequence>MSNMNWCQAILLDLDGTLIDSEAGYEKLWKKTASEFGINLTDQMYARFVGARYDHCKDYMAEIGGEGFDREVFVDRLEVHGAALFEQGMPLKAGVEALFEKLNAGNRPFALVTSSRMEIAQMHMQQHPCLTGFTTLVTGDQVDTPKPNPKPYLIACERLKIEPSAALGVEDSMPGLRSVLAAGCKSLLIPDGPIDPQIAGQADYRFDSLLPLVELL</sequence>
<dbReference type="PANTHER" id="PTHR18901:SF38">
    <property type="entry name" value="PSEUDOURIDINE-5'-PHOSPHATASE"/>
    <property type="match status" value="1"/>
</dbReference>
<dbReference type="PANTHER" id="PTHR18901">
    <property type="entry name" value="2-DEOXYGLUCOSE-6-PHOSPHATE PHOSPHATASE 2"/>
    <property type="match status" value="1"/>
</dbReference>
<proteinExistence type="predicted"/>
<dbReference type="SFLD" id="SFLDG01129">
    <property type="entry name" value="C1.5:_HAD__Beta-PGM__Phosphata"/>
    <property type="match status" value="1"/>
</dbReference>
<reference evidence="1 2" key="1">
    <citation type="submission" date="2018-04" db="EMBL/GenBank/DDBJ databases">
        <title>Thalassorhabdus spongiae gen. nov., sp. nov., isolated from a marine sponge in South-West Iceland.</title>
        <authorList>
            <person name="Knobloch S."/>
            <person name="Daussin A."/>
            <person name="Johannsson R."/>
            <person name="Marteinsson V.T."/>
        </authorList>
    </citation>
    <scope>NUCLEOTIDE SEQUENCE [LARGE SCALE GENOMIC DNA]</scope>
    <source>
        <strain evidence="1 2">Hp12</strain>
    </source>
</reference>
<evidence type="ECO:0000313" key="2">
    <source>
        <dbReference type="Proteomes" id="UP000244906"/>
    </source>
</evidence>
<dbReference type="InterPro" id="IPR023198">
    <property type="entry name" value="PGP-like_dom2"/>
</dbReference>
<evidence type="ECO:0008006" key="3">
    <source>
        <dbReference type="Google" id="ProtNLM"/>
    </source>
</evidence>
<dbReference type="InterPro" id="IPR006439">
    <property type="entry name" value="HAD-SF_hydro_IA"/>
</dbReference>
<name>A0A2V1GZJ3_9GAMM</name>
<dbReference type="InterPro" id="IPR041492">
    <property type="entry name" value="HAD_2"/>
</dbReference>
<keyword evidence="2" id="KW-1185">Reference proteome</keyword>
<evidence type="ECO:0000313" key="1">
    <source>
        <dbReference type="EMBL" id="PVZ68415.1"/>
    </source>
</evidence>
<accession>A0A2V1GZJ3</accession>
<dbReference type="InterPro" id="IPR036412">
    <property type="entry name" value="HAD-like_sf"/>
</dbReference>
<dbReference type="SFLD" id="SFLDS00003">
    <property type="entry name" value="Haloacid_Dehalogenase"/>
    <property type="match status" value="1"/>
</dbReference>
<comment type="caution">
    <text evidence="1">The sequence shown here is derived from an EMBL/GenBank/DDBJ whole genome shotgun (WGS) entry which is preliminary data.</text>
</comment>
<dbReference type="Gene3D" id="3.40.50.1000">
    <property type="entry name" value="HAD superfamily/HAD-like"/>
    <property type="match status" value="1"/>
</dbReference>
<dbReference type="SUPFAM" id="SSF56784">
    <property type="entry name" value="HAD-like"/>
    <property type="match status" value="1"/>
</dbReference>
<protein>
    <recommendedName>
        <fullName evidence="3">HAD family phosphatase</fullName>
    </recommendedName>
</protein>
<dbReference type="EMBL" id="QDDL01000005">
    <property type="protein sequence ID" value="PVZ68415.1"/>
    <property type="molecule type" value="Genomic_DNA"/>
</dbReference>
<organism evidence="1 2">
    <name type="scientific">Pelagibaculum spongiae</name>
    <dbReference type="NCBI Taxonomy" id="2080658"/>
    <lineage>
        <taxon>Bacteria</taxon>
        <taxon>Pseudomonadati</taxon>
        <taxon>Pseudomonadota</taxon>
        <taxon>Gammaproteobacteria</taxon>
        <taxon>Oceanospirillales</taxon>
        <taxon>Pelagibaculum</taxon>
    </lineage>
</organism>
<dbReference type="Gene3D" id="1.10.150.240">
    <property type="entry name" value="Putative phosphatase, domain 2"/>
    <property type="match status" value="1"/>
</dbReference>
<dbReference type="Pfam" id="PF13419">
    <property type="entry name" value="HAD_2"/>
    <property type="match status" value="1"/>
</dbReference>
<dbReference type="AlphaFoldDB" id="A0A2V1GZJ3"/>
<dbReference type="Proteomes" id="UP000244906">
    <property type="component" value="Unassembled WGS sequence"/>
</dbReference>
<gene>
    <name evidence="1" type="ORF">DC094_14145</name>
</gene>
<dbReference type="PRINTS" id="PR00413">
    <property type="entry name" value="HADHALOGNASE"/>
</dbReference>